<dbReference type="InterPro" id="IPR023213">
    <property type="entry name" value="CAT-like_dom_sf"/>
</dbReference>
<accession>A0A9D1YUI7</accession>
<dbReference type="InterPro" id="IPR001078">
    <property type="entry name" value="2-oxoacid_DH_actylTfrase"/>
</dbReference>
<dbReference type="InterPro" id="IPR000089">
    <property type="entry name" value="Biotin_lipoyl"/>
</dbReference>
<evidence type="ECO:0000259" key="8">
    <source>
        <dbReference type="PROSITE" id="PS50968"/>
    </source>
</evidence>
<dbReference type="InterPro" id="IPR004167">
    <property type="entry name" value="PSBD"/>
</dbReference>
<dbReference type="InterPro" id="IPR011053">
    <property type="entry name" value="Single_hybrid_motif"/>
</dbReference>
<evidence type="ECO:0000256" key="5">
    <source>
        <dbReference type="ARBA" id="ARBA00023315"/>
    </source>
</evidence>
<name>A0A9D1YUI7_9MICO</name>
<evidence type="ECO:0000313" key="10">
    <source>
        <dbReference type="EMBL" id="HIY65295.1"/>
    </source>
</evidence>
<evidence type="ECO:0000256" key="7">
    <source>
        <dbReference type="SAM" id="MobiDB-lite"/>
    </source>
</evidence>
<evidence type="ECO:0000256" key="4">
    <source>
        <dbReference type="ARBA" id="ARBA00022823"/>
    </source>
</evidence>
<dbReference type="PROSITE" id="PS51826">
    <property type="entry name" value="PSBD"/>
    <property type="match status" value="1"/>
</dbReference>
<comment type="cofactor">
    <cofactor evidence="1 6">
        <name>(R)-lipoate</name>
        <dbReference type="ChEBI" id="CHEBI:83088"/>
    </cofactor>
</comment>
<keyword evidence="4 6" id="KW-0450">Lipoyl</keyword>
<proteinExistence type="inferred from homology"/>
<organism evidence="10 11">
    <name type="scientific">Candidatus Agrococcus pullicola</name>
    <dbReference type="NCBI Taxonomy" id="2838429"/>
    <lineage>
        <taxon>Bacteria</taxon>
        <taxon>Bacillati</taxon>
        <taxon>Actinomycetota</taxon>
        <taxon>Actinomycetes</taxon>
        <taxon>Micrococcales</taxon>
        <taxon>Microbacteriaceae</taxon>
        <taxon>Agrococcus</taxon>
    </lineage>
</organism>
<evidence type="ECO:0000313" key="11">
    <source>
        <dbReference type="Proteomes" id="UP000824005"/>
    </source>
</evidence>
<dbReference type="GO" id="GO:0016407">
    <property type="term" value="F:acetyltransferase activity"/>
    <property type="evidence" value="ECO:0007669"/>
    <property type="project" value="TreeGrafter"/>
</dbReference>
<dbReference type="PANTHER" id="PTHR43178">
    <property type="entry name" value="DIHYDROLIPOAMIDE ACETYLTRANSFERASE COMPONENT OF PYRUVATE DEHYDROGENASE COMPLEX"/>
    <property type="match status" value="1"/>
</dbReference>
<evidence type="ECO:0000256" key="1">
    <source>
        <dbReference type="ARBA" id="ARBA00001938"/>
    </source>
</evidence>
<keyword evidence="5 6" id="KW-0012">Acyltransferase</keyword>
<reference evidence="10" key="2">
    <citation type="submission" date="2021-04" db="EMBL/GenBank/DDBJ databases">
        <authorList>
            <person name="Gilroy R."/>
        </authorList>
    </citation>
    <scope>NUCLEOTIDE SEQUENCE</scope>
    <source>
        <strain evidence="10">ChiGjej1B1-98</strain>
    </source>
</reference>
<dbReference type="SUPFAM" id="SSF51230">
    <property type="entry name" value="Single hybrid motif"/>
    <property type="match status" value="1"/>
</dbReference>
<comment type="caution">
    <text evidence="10">The sequence shown here is derived from an EMBL/GenBank/DDBJ whole genome shotgun (WGS) entry which is preliminary data.</text>
</comment>
<gene>
    <name evidence="10" type="ORF">H9830_03330</name>
</gene>
<evidence type="ECO:0000256" key="3">
    <source>
        <dbReference type="ARBA" id="ARBA00022679"/>
    </source>
</evidence>
<feature type="compositionally biased region" description="Basic and acidic residues" evidence="7">
    <location>
        <begin position="119"/>
        <end position="128"/>
    </location>
</feature>
<dbReference type="PROSITE" id="PS50968">
    <property type="entry name" value="BIOTINYL_LIPOYL"/>
    <property type="match status" value="1"/>
</dbReference>
<evidence type="ECO:0000256" key="6">
    <source>
        <dbReference type="RuleBase" id="RU003423"/>
    </source>
</evidence>
<keyword evidence="3 6" id="KW-0808">Transferase</keyword>
<dbReference type="EC" id="2.3.1.-" evidence="6"/>
<dbReference type="Gene3D" id="3.30.559.10">
    <property type="entry name" value="Chloramphenicol acetyltransferase-like domain"/>
    <property type="match status" value="1"/>
</dbReference>
<dbReference type="Gene3D" id="4.10.320.10">
    <property type="entry name" value="E3-binding domain"/>
    <property type="match status" value="1"/>
</dbReference>
<dbReference type="InterPro" id="IPR003016">
    <property type="entry name" value="2-oxoA_DH_lipoyl-BS"/>
</dbReference>
<dbReference type="GO" id="GO:0005737">
    <property type="term" value="C:cytoplasm"/>
    <property type="evidence" value="ECO:0007669"/>
    <property type="project" value="TreeGrafter"/>
</dbReference>
<feature type="domain" description="Lipoyl-binding" evidence="8">
    <location>
        <begin position="2"/>
        <end position="77"/>
    </location>
</feature>
<dbReference type="Pfam" id="PF00364">
    <property type="entry name" value="Biotin_lipoyl"/>
    <property type="match status" value="1"/>
</dbReference>
<protein>
    <recommendedName>
        <fullName evidence="6">Dihydrolipoamide acetyltransferase component of pyruvate dehydrogenase complex</fullName>
        <ecNumber evidence="6">2.3.1.-</ecNumber>
    </recommendedName>
</protein>
<sequence length="441" mass="46846">MTITFKLPDLGEGLTESEIVTWQIAEGDRVELNQTLAEVETAKAVVELPSPYEGIISKLHAGAGETVLVGAPLIDFDIDGDDSDSSTELPDTAEPEAIPEPADLAKRVATQAQEEQDSHDEQEAEKVDVLVGSITIDKNRPKRTPRAWDAEPFVRTERPASGPRVRSTPPVRAYAKQRGVDINDVPSRAEAVTRADIDAFLAAPAAEATTRGSRTERVAGIRKHTAAAMVKSVTEVPHAAVFLEVDVTDSLELVRDLKSAARGGASPSFLSLVSRAVIRASKLVPETNATFDAEAGEIRYHDFVNLGVAVATPKGLVVAGIEDADLMDATELTEAIAEKASRAREGKLSPAELTSSTLTISNVGVFGVDTGVPIINPGESAILALGTARKKPWEYRGDIALRDVLTLAVSFDHRLIDGAEASTFIKAIGDVLERPGLALAG</sequence>
<dbReference type="InterPro" id="IPR050743">
    <property type="entry name" value="2-oxoacid_DH_E2_comp"/>
</dbReference>
<feature type="domain" description="Peripheral subunit-binding (PSBD)" evidence="9">
    <location>
        <begin position="166"/>
        <end position="201"/>
    </location>
</feature>
<feature type="region of interest" description="Disordered" evidence="7">
    <location>
        <begin position="79"/>
        <end position="130"/>
    </location>
</feature>
<dbReference type="InterPro" id="IPR036625">
    <property type="entry name" value="E3-bd_dom_sf"/>
</dbReference>
<evidence type="ECO:0000256" key="2">
    <source>
        <dbReference type="ARBA" id="ARBA00007317"/>
    </source>
</evidence>
<dbReference type="AlphaFoldDB" id="A0A9D1YUI7"/>
<dbReference type="GO" id="GO:0031405">
    <property type="term" value="F:lipoic acid binding"/>
    <property type="evidence" value="ECO:0007669"/>
    <property type="project" value="TreeGrafter"/>
</dbReference>
<reference evidence="10" key="1">
    <citation type="journal article" date="2021" name="PeerJ">
        <title>Extensive microbial diversity within the chicken gut microbiome revealed by metagenomics and culture.</title>
        <authorList>
            <person name="Gilroy R."/>
            <person name="Ravi A."/>
            <person name="Getino M."/>
            <person name="Pursley I."/>
            <person name="Horton D.L."/>
            <person name="Alikhan N.F."/>
            <person name="Baker D."/>
            <person name="Gharbi K."/>
            <person name="Hall N."/>
            <person name="Watson M."/>
            <person name="Adriaenssens E.M."/>
            <person name="Foster-Nyarko E."/>
            <person name="Jarju S."/>
            <person name="Secka A."/>
            <person name="Antonio M."/>
            <person name="Oren A."/>
            <person name="Chaudhuri R.R."/>
            <person name="La Ragione R."/>
            <person name="Hildebrand F."/>
            <person name="Pallen M.J."/>
        </authorList>
    </citation>
    <scope>NUCLEOTIDE SEQUENCE</scope>
    <source>
        <strain evidence="10">ChiGjej1B1-98</strain>
    </source>
</reference>
<dbReference type="Gene3D" id="2.40.50.100">
    <property type="match status" value="1"/>
</dbReference>
<dbReference type="EMBL" id="DXDC01000100">
    <property type="protein sequence ID" value="HIY65295.1"/>
    <property type="molecule type" value="Genomic_DNA"/>
</dbReference>
<dbReference type="PROSITE" id="PS00189">
    <property type="entry name" value="LIPOYL"/>
    <property type="match status" value="1"/>
</dbReference>
<comment type="similarity">
    <text evidence="2 6">Belongs to the 2-oxoacid dehydrogenase family.</text>
</comment>
<evidence type="ECO:0000259" key="9">
    <source>
        <dbReference type="PROSITE" id="PS51826"/>
    </source>
</evidence>
<dbReference type="Proteomes" id="UP000824005">
    <property type="component" value="Unassembled WGS sequence"/>
</dbReference>
<dbReference type="Pfam" id="PF00198">
    <property type="entry name" value="2-oxoacid_dh"/>
    <property type="match status" value="1"/>
</dbReference>
<dbReference type="PANTHER" id="PTHR43178:SF5">
    <property type="entry name" value="LIPOAMIDE ACYLTRANSFERASE COMPONENT OF BRANCHED-CHAIN ALPHA-KETO ACID DEHYDROGENASE COMPLEX, MITOCHONDRIAL"/>
    <property type="match status" value="1"/>
</dbReference>
<dbReference type="CDD" id="cd06849">
    <property type="entry name" value="lipoyl_domain"/>
    <property type="match status" value="1"/>
</dbReference>
<dbReference type="SUPFAM" id="SSF52777">
    <property type="entry name" value="CoA-dependent acyltransferases"/>
    <property type="match status" value="1"/>
</dbReference>